<reference evidence="2" key="1">
    <citation type="submission" date="2013-09" db="EMBL/GenBank/DDBJ databases">
        <title>Corchorus olitorius genome sequencing.</title>
        <authorList>
            <person name="Alam M."/>
            <person name="Haque M.S."/>
            <person name="Islam M.S."/>
            <person name="Emdad E.M."/>
            <person name="Islam M.M."/>
            <person name="Ahmed B."/>
            <person name="Halim A."/>
            <person name="Hossen Q.M.M."/>
            <person name="Hossain M.Z."/>
            <person name="Ahmed R."/>
            <person name="Khan M.M."/>
            <person name="Islam R."/>
            <person name="Rashid M.M."/>
            <person name="Khan S.A."/>
            <person name="Rahman M.S."/>
            <person name="Alam M."/>
            <person name="Yahiya A.S."/>
            <person name="Khan M.S."/>
            <person name="Azam M.S."/>
            <person name="Haque T."/>
            <person name="Lashkar M.Z.H."/>
            <person name="Akhand A.I."/>
            <person name="Morshed G."/>
            <person name="Roy S."/>
            <person name="Uddin K.S."/>
            <person name="Rabeya T."/>
            <person name="Hossain A.S."/>
            <person name="Chowdhury A."/>
            <person name="Snigdha A.R."/>
            <person name="Mortoza M.S."/>
            <person name="Matin S.A."/>
            <person name="Hoque S.M.E."/>
            <person name="Islam M.K."/>
            <person name="Roy D.K."/>
            <person name="Haider R."/>
            <person name="Moosa M.M."/>
            <person name="Elias S.M."/>
            <person name="Hasan A.M."/>
            <person name="Jahan S."/>
            <person name="Shafiuddin M."/>
            <person name="Mahmood N."/>
            <person name="Shommy N.S."/>
        </authorList>
    </citation>
    <scope>NUCLEOTIDE SEQUENCE [LARGE SCALE GENOMIC DNA]</scope>
    <source>
        <strain evidence="2">cv. O-4</strain>
    </source>
</reference>
<accession>A0A1R3JF54</accession>
<dbReference type="Proteomes" id="UP000187203">
    <property type="component" value="Unassembled WGS sequence"/>
</dbReference>
<proteinExistence type="predicted"/>
<dbReference type="AlphaFoldDB" id="A0A1R3JF54"/>
<organism evidence="1 2">
    <name type="scientific">Corchorus olitorius</name>
    <dbReference type="NCBI Taxonomy" id="93759"/>
    <lineage>
        <taxon>Eukaryota</taxon>
        <taxon>Viridiplantae</taxon>
        <taxon>Streptophyta</taxon>
        <taxon>Embryophyta</taxon>
        <taxon>Tracheophyta</taxon>
        <taxon>Spermatophyta</taxon>
        <taxon>Magnoliopsida</taxon>
        <taxon>eudicotyledons</taxon>
        <taxon>Gunneridae</taxon>
        <taxon>Pentapetalae</taxon>
        <taxon>rosids</taxon>
        <taxon>malvids</taxon>
        <taxon>Malvales</taxon>
        <taxon>Malvaceae</taxon>
        <taxon>Grewioideae</taxon>
        <taxon>Apeibeae</taxon>
        <taxon>Corchorus</taxon>
    </lineage>
</organism>
<sequence length="30" mass="3311">MEFPASMAMITEFNACVAVDVALFRPHNTP</sequence>
<protein>
    <submittedName>
        <fullName evidence="1">Uncharacterized protein</fullName>
    </submittedName>
</protein>
<name>A0A1R3JF54_9ROSI</name>
<evidence type="ECO:0000313" key="1">
    <source>
        <dbReference type="EMBL" id="OMO93443.1"/>
    </source>
</evidence>
<dbReference type="EMBL" id="AWUE01016262">
    <property type="protein sequence ID" value="OMO93443.1"/>
    <property type="molecule type" value="Genomic_DNA"/>
</dbReference>
<gene>
    <name evidence="1" type="ORF">COLO4_16874</name>
</gene>
<comment type="caution">
    <text evidence="1">The sequence shown here is derived from an EMBL/GenBank/DDBJ whole genome shotgun (WGS) entry which is preliminary data.</text>
</comment>
<keyword evidence="2" id="KW-1185">Reference proteome</keyword>
<evidence type="ECO:0000313" key="2">
    <source>
        <dbReference type="Proteomes" id="UP000187203"/>
    </source>
</evidence>